<organism evidence="10 11">
    <name type="scientific">Amborella trichopoda</name>
    <dbReference type="NCBI Taxonomy" id="13333"/>
    <lineage>
        <taxon>Eukaryota</taxon>
        <taxon>Viridiplantae</taxon>
        <taxon>Streptophyta</taxon>
        <taxon>Embryophyta</taxon>
        <taxon>Tracheophyta</taxon>
        <taxon>Spermatophyta</taxon>
        <taxon>Magnoliopsida</taxon>
        <taxon>Amborellales</taxon>
        <taxon>Amborellaceae</taxon>
        <taxon>Amborella</taxon>
    </lineage>
</organism>
<dbReference type="NCBIfam" id="TIGR01569">
    <property type="entry name" value="A_tha_TIGR01569"/>
    <property type="match status" value="1"/>
</dbReference>
<dbReference type="Gramene" id="ERN07285">
    <property type="protein sequence ID" value="ERN07285"/>
    <property type="gene ID" value="AMTR_s00019p00209400"/>
</dbReference>
<evidence type="ECO:0000256" key="2">
    <source>
        <dbReference type="ARBA" id="ARBA00007651"/>
    </source>
</evidence>
<dbReference type="InterPro" id="IPR006702">
    <property type="entry name" value="CASP_dom"/>
</dbReference>
<evidence type="ECO:0000256" key="4">
    <source>
        <dbReference type="ARBA" id="ARBA00022475"/>
    </source>
</evidence>
<accession>W1PJK9</accession>
<dbReference type="eggNOG" id="ENOG502S20T">
    <property type="taxonomic scope" value="Eukaryota"/>
</dbReference>
<feature type="transmembrane region" description="Helical" evidence="8">
    <location>
        <begin position="12"/>
        <end position="29"/>
    </location>
</feature>
<dbReference type="HOGENOM" id="CLU_066104_0_1_1"/>
<reference evidence="11" key="1">
    <citation type="journal article" date="2013" name="Science">
        <title>The Amborella genome and the evolution of flowering plants.</title>
        <authorList>
            <consortium name="Amborella Genome Project"/>
        </authorList>
    </citation>
    <scope>NUCLEOTIDE SEQUENCE [LARGE SCALE GENOMIC DNA]</scope>
</reference>
<keyword evidence="6 8" id="KW-1133">Transmembrane helix</keyword>
<feature type="transmembrane region" description="Helical" evidence="8">
    <location>
        <begin position="134"/>
        <end position="162"/>
    </location>
</feature>
<comment type="subcellular location">
    <subcellularLocation>
        <location evidence="1 8">Cell membrane</location>
        <topology evidence="1 8">Multi-pass membrane protein</topology>
    </subcellularLocation>
</comment>
<protein>
    <recommendedName>
        <fullName evidence="8">CASP-like protein</fullName>
    </recommendedName>
</protein>
<evidence type="ECO:0000313" key="11">
    <source>
        <dbReference type="Proteomes" id="UP000017836"/>
    </source>
</evidence>
<comment type="subunit">
    <text evidence="3 8">Homodimer and heterodimers.</text>
</comment>
<keyword evidence="7 8" id="KW-0472">Membrane</keyword>
<dbReference type="OrthoDB" id="689315at2759"/>
<feature type="transmembrane region" description="Helical" evidence="8">
    <location>
        <begin position="94"/>
        <end position="113"/>
    </location>
</feature>
<evidence type="ECO:0000259" key="9">
    <source>
        <dbReference type="Pfam" id="PF04535"/>
    </source>
</evidence>
<dbReference type="EMBL" id="KI393807">
    <property type="protein sequence ID" value="ERN07285.1"/>
    <property type="molecule type" value="Genomic_DNA"/>
</dbReference>
<dbReference type="KEGG" id="atr:18435503"/>
<dbReference type="PANTHER" id="PTHR33573:SF30">
    <property type="entry name" value="CASP-LIKE PROTEIN 2C1-RELATED"/>
    <property type="match status" value="1"/>
</dbReference>
<dbReference type="PANTHER" id="PTHR33573">
    <property type="entry name" value="CASP-LIKE PROTEIN 4A4"/>
    <property type="match status" value="1"/>
</dbReference>
<dbReference type="Proteomes" id="UP000017836">
    <property type="component" value="Unassembled WGS sequence"/>
</dbReference>
<dbReference type="GO" id="GO:0005886">
    <property type="term" value="C:plasma membrane"/>
    <property type="evidence" value="ECO:0007669"/>
    <property type="project" value="UniProtKB-SubCell"/>
</dbReference>
<evidence type="ECO:0000256" key="1">
    <source>
        <dbReference type="ARBA" id="ARBA00004651"/>
    </source>
</evidence>
<gene>
    <name evidence="10" type="ORF">AMTR_s00019p00209400</name>
</gene>
<name>W1PJK9_AMBTC</name>
<evidence type="ECO:0000256" key="8">
    <source>
        <dbReference type="RuleBase" id="RU361233"/>
    </source>
</evidence>
<dbReference type="OMA" id="WMKICNR"/>
<keyword evidence="5 8" id="KW-0812">Transmembrane</keyword>
<proteinExistence type="inferred from homology"/>
<evidence type="ECO:0000313" key="10">
    <source>
        <dbReference type="EMBL" id="ERN07285.1"/>
    </source>
</evidence>
<evidence type="ECO:0000256" key="5">
    <source>
        <dbReference type="ARBA" id="ARBA00022692"/>
    </source>
</evidence>
<evidence type="ECO:0000256" key="3">
    <source>
        <dbReference type="ARBA" id="ARBA00011489"/>
    </source>
</evidence>
<comment type="similarity">
    <text evidence="2 8">Belongs to the Casparian strip membrane proteins (CASP) family.</text>
</comment>
<evidence type="ECO:0000256" key="6">
    <source>
        <dbReference type="ARBA" id="ARBA00022989"/>
    </source>
</evidence>
<sequence length="178" mass="19791">MDARLKRSEALLRLLAAMFAVATAVVVATNRETEYMIIQKRATMKDLNCLEVLVMVESIAAGYQMVQLLKCILSWNSTSCCTRLAWLTLSFDQVVVYGCLGAVAAAIQGSYFAKFGARELQWSKLCNIYQRFCLHITYSLITGLCSALAMAVVSAMSAFNLFSHFSPTRPLSLKRVHK</sequence>
<comment type="caution">
    <text evidence="8">Lacks conserved residue(s) required for the propagation of feature annotation.</text>
</comment>
<evidence type="ECO:0000256" key="7">
    <source>
        <dbReference type="ARBA" id="ARBA00023136"/>
    </source>
</evidence>
<dbReference type="InterPro" id="IPR006459">
    <property type="entry name" value="CASP/CASPL"/>
</dbReference>
<dbReference type="AlphaFoldDB" id="W1PJK9"/>
<keyword evidence="11" id="KW-1185">Reference proteome</keyword>
<dbReference type="Pfam" id="PF04535">
    <property type="entry name" value="CASP_dom"/>
    <property type="match status" value="1"/>
</dbReference>
<keyword evidence="4 8" id="KW-1003">Cell membrane</keyword>
<feature type="domain" description="Casparian strip membrane protein" evidence="9">
    <location>
        <begin position="4"/>
        <end position="148"/>
    </location>
</feature>